<accession>A0A7Y9ED44</accession>
<dbReference type="GO" id="GO:0008473">
    <property type="term" value="F:ornithine cyclodeaminase activity"/>
    <property type="evidence" value="ECO:0007669"/>
    <property type="project" value="UniProtKB-EC"/>
</dbReference>
<dbReference type="Gene3D" id="3.30.1780.10">
    <property type="entry name" value="ornithine cyclodeaminase, domain 1"/>
    <property type="match status" value="1"/>
</dbReference>
<dbReference type="RefSeq" id="WP_312879002.1">
    <property type="nucleotide sequence ID" value="NZ_JACCBA010000001.1"/>
</dbReference>
<evidence type="ECO:0000313" key="2">
    <source>
        <dbReference type="Proteomes" id="UP000529783"/>
    </source>
</evidence>
<evidence type="ECO:0000313" key="1">
    <source>
        <dbReference type="EMBL" id="NYD45185.1"/>
    </source>
</evidence>
<reference evidence="1 2" key="1">
    <citation type="submission" date="2020-07" db="EMBL/GenBank/DDBJ databases">
        <title>Sequencing the genomes of 1000 actinobacteria strains.</title>
        <authorList>
            <person name="Klenk H.-P."/>
        </authorList>
    </citation>
    <scope>NUCLEOTIDE SEQUENCE [LARGE SCALE GENOMIC DNA]</scope>
    <source>
        <strain evidence="1 2">DSM 40398</strain>
    </source>
</reference>
<dbReference type="EMBL" id="JACCBA010000001">
    <property type="protein sequence ID" value="NYD45185.1"/>
    <property type="molecule type" value="Genomic_DNA"/>
</dbReference>
<organism evidence="1 2">
    <name type="scientific">Actinomadura luteofluorescens</name>
    <dbReference type="NCBI Taxonomy" id="46163"/>
    <lineage>
        <taxon>Bacteria</taxon>
        <taxon>Bacillati</taxon>
        <taxon>Actinomycetota</taxon>
        <taxon>Actinomycetes</taxon>
        <taxon>Streptosporangiales</taxon>
        <taxon>Thermomonosporaceae</taxon>
        <taxon>Actinomadura</taxon>
    </lineage>
</organism>
<dbReference type="PANTHER" id="PTHR13812:SF19">
    <property type="entry name" value="KETIMINE REDUCTASE MU-CRYSTALLIN"/>
    <property type="match status" value="1"/>
</dbReference>
<sequence length="332" mass="34846">MLHRRATGPESGAEMSAAGIPYFTAADIHASTTPAMAVTAIEDALRSGLDPKDDLVRTTTGLRHGQFLLMPSEAGDSAGVKIASVAPGNPRRGLPRIQALYVLFDAATLTPRALLDGTALTTLRTPAVSFAAVRSAVSRLGHAPRILLFGAGPQGRAHVDALRSLLGPEAVAHVTYVVRNPDRVDRSTVRAAPVIRAGAHHGAVAEADLIVCATSASTPCFDSNQVKDDCVVIAVGSHQPDAREIDSAFVGRAQVVVEDVETATRESGDIVMAIADGVITADRLVAMRDVVDGSRGLEAGRPVLFKSSGMSWEDLIIANAVLEASMRRPQDR</sequence>
<dbReference type="SUPFAM" id="SSF51735">
    <property type="entry name" value="NAD(P)-binding Rossmann-fold domains"/>
    <property type="match status" value="1"/>
</dbReference>
<dbReference type="InterPro" id="IPR036291">
    <property type="entry name" value="NAD(P)-bd_dom_sf"/>
</dbReference>
<dbReference type="Proteomes" id="UP000529783">
    <property type="component" value="Unassembled WGS sequence"/>
</dbReference>
<keyword evidence="2" id="KW-1185">Reference proteome</keyword>
<name>A0A7Y9ED44_9ACTN</name>
<dbReference type="AlphaFoldDB" id="A0A7Y9ED44"/>
<proteinExistence type="predicted"/>
<dbReference type="InterPro" id="IPR023401">
    <property type="entry name" value="ODC_N"/>
</dbReference>
<protein>
    <submittedName>
        <fullName evidence="1">Ornithine cyclodeaminase</fullName>
        <ecNumber evidence="1">4.3.1.12</ecNumber>
    </submittedName>
</protein>
<dbReference type="PANTHER" id="PTHR13812">
    <property type="entry name" value="KETIMINE REDUCTASE MU-CRYSTALLIN"/>
    <property type="match status" value="1"/>
</dbReference>
<gene>
    <name evidence="1" type="ORF">BJY14_001168</name>
</gene>
<dbReference type="GO" id="GO:0005737">
    <property type="term" value="C:cytoplasm"/>
    <property type="evidence" value="ECO:0007669"/>
    <property type="project" value="TreeGrafter"/>
</dbReference>
<comment type="caution">
    <text evidence="1">The sequence shown here is derived from an EMBL/GenBank/DDBJ whole genome shotgun (WGS) entry which is preliminary data.</text>
</comment>
<dbReference type="Gene3D" id="3.40.50.720">
    <property type="entry name" value="NAD(P)-binding Rossmann-like Domain"/>
    <property type="match status" value="1"/>
</dbReference>
<dbReference type="Pfam" id="PF02423">
    <property type="entry name" value="OCD_Mu_crystall"/>
    <property type="match status" value="1"/>
</dbReference>
<dbReference type="InterPro" id="IPR003462">
    <property type="entry name" value="ODC_Mu_crystall"/>
</dbReference>
<dbReference type="PIRSF" id="PIRSF001439">
    <property type="entry name" value="CryM"/>
    <property type="match status" value="1"/>
</dbReference>
<keyword evidence="1" id="KW-0456">Lyase</keyword>
<dbReference type="EC" id="4.3.1.12" evidence="1"/>